<keyword evidence="4" id="KW-0804">Transcription</keyword>
<sequence>MERLKSMSVFARVVQCGSFTAAARQLNMSVSAVSQTVTRLEEELQIKLLNRSTRSIGLTEGGKIYYHGCRRMLHEAHEAHDQLYAFNNTPIGTLRIGSSSIMAQNVLAAMTAEMLLKYPRLSVNQVTGIPAPDPIADGLDIVIRVGALQDSSLFAKRLGSMPMVVCAAKRYLTQHGTPEKPSDVESFSWLEYTVRADSEFELIAPEGISTKIAPQGRFATNDPQTLVRWLKTGAGIAYIPLMWIIDEIARGEVEILFSRYHSDPRPVYALYTRKDNLPLKVQLCINYMTEYFKKVAQIYQSHREETTISLNEIKEIKNAKKPSEIKRLWDRIADWFCGTDKENAKKTLFELLNNDDANIKIDAFNQLKAMASPAFKKAFTYTTTAINDTAFTVNLSIGALFSTGDISTAGETINLIDHIKTFTERCFNQDNDTNNFTQLRKDIPRSKIYFYNANDEKTQFKIEDLSIFENTISEKQKKSLNVALSQIGAIDIIQQINARSKEMPIVGSPSKKTSFSLDEKGNISVEMHLFQNLDAYHHSVYQEHFPDSKYPCLHAKARVNIASNGNCDIVEATLSHPGIE</sequence>
<dbReference type="Gene3D" id="3.40.190.290">
    <property type="match status" value="1"/>
</dbReference>
<evidence type="ECO:0000313" key="6">
    <source>
        <dbReference type="Proteomes" id="UP000015103"/>
    </source>
</evidence>
<dbReference type="Gene3D" id="3.30.2440.10">
    <property type="entry name" value="Secreted effector protein SifA"/>
    <property type="match status" value="1"/>
</dbReference>
<dbReference type="PANTHER" id="PTHR30537:SF30">
    <property type="entry name" value="TRANSCRIPTIONAL REGULATOR-RELATED"/>
    <property type="match status" value="1"/>
</dbReference>
<comment type="similarity">
    <text evidence="1">Belongs to the LysR transcriptional regulatory family.</text>
</comment>
<protein>
    <submittedName>
        <fullName evidence="5">HTH lysR-type domain-containing protein</fullName>
    </submittedName>
</protein>
<proteinExistence type="inferred from homology"/>
<keyword evidence="2" id="KW-0805">Transcription regulation</keyword>
<evidence type="ECO:0000256" key="3">
    <source>
        <dbReference type="ARBA" id="ARBA00023125"/>
    </source>
</evidence>
<organism evidence="5 6">
    <name type="scientific">Rhodnius prolixus</name>
    <name type="common">Triatomid bug</name>
    <dbReference type="NCBI Taxonomy" id="13249"/>
    <lineage>
        <taxon>Eukaryota</taxon>
        <taxon>Metazoa</taxon>
        <taxon>Ecdysozoa</taxon>
        <taxon>Arthropoda</taxon>
        <taxon>Hexapoda</taxon>
        <taxon>Insecta</taxon>
        <taxon>Pterygota</taxon>
        <taxon>Neoptera</taxon>
        <taxon>Paraneoptera</taxon>
        <taxon>Hemiptera</taxon>
        <taxon>Heteroptera</taxon>
        <taxon>Panheteroptera</taxon>
        <taxon>Cimicomorpha</taxon>
        <taxon>Reduviidae</taxon>
        <taxon>Triatominae</taxon>
        <taxon>Rhodnius</taxon>
    </lineage>
</organism>
<dbReference type="SUPFAM" id="SSF53850">
    <property type="entry name" value="Periplasmic binding protein-like II"/>
    <property type="match status" value="1"/>
</dbReference>
<dbReference type="SUPFAM" id="SSF46785">
    <property type="entry name" value="Winged helix' DNA-binding domain"/>
    <property type="match status" value="1"/>
</dbReference>
<dbReference type="EMBL" id="ACPB03028399">
    <property type="status" value="NOT_ANNOTATED_CDS"/>
    <property type="molecule type" value="Genomic_DNA"/>
</dbReference>
<dbReference type="InterPro" id="IPR036388">
    <property type="entry name" value="WH-like_DNA-bd_sf"/>
</dbReference>
<dbReference type="InterPro" id="IPR005119">
    <property type="entry name" value="LysR_subst-bd"/>
</dbReference>
<accession>T1H9K8</accession>
<dbReference type="FunFam" id="1.10.10.10:FF:000001">
    <property type="entry name" value="LysR family transcriptional regulator"/>
    <property type="match status" value="1"/>
</dbReference>
<evidence type="ECO:0000313" key="5">
    <source>
        <dbReference type="EnsemblMetazoa" id="RPRC000711-PA"/>
    </source>
</evidence>
<dbReference type="PROSITE" id="PS50931">
    <property type="entry name" value="HTH_LYSR"/>
    <property type="match status" value="1"/>
</dbReference>
<keyword evidence="6" id="KW-1185">Reference proteome</keyword>
<name>T1H9K8_RHOPR</name>
<dbReference type="Pfam" id="PF03466">
    <property type="entry name" value="LysR_substrate"/>
    <property type="match status" value="1"/>
</dbReference>
<dbReference type="HOGENOM" id="CLU_470364_0_0_1"/>
<keyword evidence="3" id="KW-0238">DNA-binding</keyword>
<dbReference type="InterPro" id="IPR036390">
    <property type="entry name" value="WH_DNA-bd_sf"/>
</dbReference>
<dbReference type="InParanoid" id="T1H9K8"/>
<dbReference type="GO" id="GO:0006351">
    <property type="term" value="P:DNA-templated transcription"/>
    <property type="evidence" value="ECO:0007669"/>
    <property type="project" value="TreeGrafter"/>
</dbReference>
<dbReference type="InterPro" id="IPR000847">
    <property type="entry name" value="LysR_HTH_N"/>
</dbReference>
<dbReference type="Proteomes" id="UP000015103">
    <property type="component" value="Unassembled WGS sequence"/>
</dbReference>
<dbReference type="PANTHER" id="PTHR30537">
    <property type="entry name" value="HTH-TYPE TRANSCRIPTIONAL REGULATOR"/>
    <property type="match status" value="1"/>
</dbReference>
<dbReference type="STRING" id="13249.T1H9K8"/>
<dbReference type="GO" id="GO:0043565">
    <property type="term" value="F:sequence-specific DNA binding"/>
    <property type="evidence" value="ECO:0007669"/>
    <property type="project" value="TreeGrafter"/>
</dbReference>
<dbReference type="AlphaFoldDB" id="T1H9K8"/>
<evidence type="ECO:0000256" key="4">
    <source>
        <dbReference type="ARBA" id="ARBA00023163"/>
    </source>
</evidence>
<dbReference type="EnsemblMetazoa" id="RPRC000711-RA">
    <property type="protein sequence ID" value="RPRC000711-PA"/>
    <property type="gene ID" value="RPRC000711"/>
</dbReference>
<reference evidence="5" key="1">
    <citation type="submission" date="2015-05" db="UniProtKB">
        <authorList>
            <consortium name="EnsemblMetazoa"/>
        </authorList>
    </citation>
    <scope>IDENTIFICATION</scope>
</reference>
<dbReference type="CDD" id="cd08422">
    <property type="entry name" value="PBP2_CrgA_like"/>
    <property type="match status" value="1"/>
</dbReference>
<dbReference type="VEuPathDB" id="VectorBase:RPRC000711"/>
<dbReference type="Pfam" id="PF00126">
    <property type="entry name" value="HTH_1"/>
    <property type="match status" value="1"/>
</dbReference>
<dbReference type="InterPro" id="IPR058163">
    <property type="entry name" value="LysR-type_TF_proteobact-type"/>
</dbReference>
<dbReference type="Gene3D" id="1.10.10.10">
    <property type="entry name" value="Winged helix-like DNA-binding domain superfamily/Winged helix DNA-binding domain"/>
    <property type="match status" value="1"/>
</dbReference>
<evidence type="ECO:0000256" key="2">
    <source>
        <dbReference type="ARBA" id="ARBA00023015"/>
    </source>
</evidence>
<dbReference type="GO" id="GO:0003700">
    <property type="term" value="F:DNA-binding transcription factor activity"/>
    <property type="evidence" value="ECO:0007669"/>
    <property type="project" value="InterPro"/>
</dbReference>
<dbReference type="eggNOG" id="ENOG502SPTN">
    <property type="taxonomic scope" value="Eukaryota"/>
</dbReference>
<evidence type="ECO:0000256" key="1">
    <source>
        <dbReference type="ARBA" id="ARBA00009437"/>
    </source>
</evidence>
<dbReference type="NCBIfam" id="NF007917">
    <property type="entry name" value="PRK10632.1"/>
    <property type="match status" value="1"/>
</dbReference>